<accession>A0A8T0IBP9</accession>
<dbReference type="Proteomes" id="UP000822688">
    <property type="component" value="Chromosome 4"/>
</dbReference>
<reference evidence="2" key="1">
    <citation type="submission" date="2020-06" db="EMBL/GenBank/DDBJ databases">
        <title>WGS assembly of Ceratodon purpureus strain R40.</title>
        <authorList>
            <person name="Carey S.B."/>
            <person name="Jenkins J."/>
            <person name="Shu S."/>
            <person name="Lovell J.T."/>
            <person name="Sreedasyam A."/>
            <person name="Maumus F."/>
            <person name="Tiley G.P."/>
            <person name="Fernandez-Pozo N."/>
            <person name="Barry K."/>
            <person name="Chen C."/>
            <person name="Wang M."/>
            <person name="Lipzen A."/>
            <person name="Daum C."/>
            <person name="Saski C.A."/>
            <person name="Payton A.C."/>
            <person name="Mcbreen J.C."/>
            <person name="Conrad R.E."/>
            <person name="Kollar L.M."/>
            <person name="Olsson S."/>
            <person name="Huttunen S."/>
            <person name="Landis J.B."/>
            <person name="Wickett N.J."/>
            <person name="Johnson M.G."/>
            <person name="Rensing S.A."/>
            <person name="Grimwood J."/>
            <person name="Schmutz J."/>
            <person name="Mcdaniel S.F."/>
        </authorList>
    </citation>
    <scope>NUCLEOTIDE SEQUENCE</scope>
    <source>
        <strain evidence="2">R40</strain>
    </source>
</reference>
<name>A0A8T0IBP9_CERPU</name>
<feature type="region of interest" description="Disordered" evidence="1">
    <location>
        <begin position="1"/>
        <end position="44"/>
    </location>
</feature>
<protein>
    <submittedName>
        <fullName evidence="2">Uncharacterized protein</fullName>
    </submittedName>
</protein>
<keyword evidence="3" id="KW-1185">Reference proteome</keyword>
<dbReference type="AlphaFoldDB" id="A0A8T0IBP9"/>
<evidence type="ECO:0000313" key="3">
    <source>
        <dbReference type="Proteomes" id="UP000822688"/>
    </source>
</evidence>
<sequence>MVQNFDGGNRLGGLEKKMRKLQGDSSAVESGRGVGVDSKSPVRVEEGFHHMKKRNERPACIKKKATYARETTGGGGAVRRNQPGEGPDNQVKEAMGGGGTKEGGRAVGVDDIGTVIAGKRCTSPSILPHVKIELTVSELGEFITSSFSECEGIVEEFLRDAVERLEENTAQLPALVEELSVKRASLQSLEKKHKEMTWELARCVDVTKYYKSKGACEGDVEKQQMAELGARVQKLEVEAECHKAWVVVHEAEVSLRRYKDSLAALVRHIKMWESGKEHHIRKLCTAMYGVQDKTTLSIRVAIQKAGLMCKCDNVNCKYPFEVDDVHADL</sequence>
<proteinExistence type="predicted"/>
<organism evidence="2 3">
    <name type="scientific">Ceratodon purpureus</name>
    <name type="common">Fire moss</name>
    <name type="synonym">Dicranum purpureum</name>
    <dbReference type="NCBI Taxonomy" id="3225"/>
    <lineage>
        <taxon>Eukaryota</taxon>
        <taxon>Viridiplantae</taxon>
        <taxon>Streptophyta</taxon>
        <taxon>Embryophyta</taxon>
        <taxon>Bryophyta</taxon>
        <taxon>Bryophytina</taxon>
        <taxon>Bryopsida</taxon>
        <taxon>Dicranidae</taxon>
        <taxon>Pseudoditrichales</taxon>
        <taxon>Ditrichaceae</taxon>
        <taxon>Ceratodon</taxon>
    </lineage>
</organism>
<evidence type="ECO:0000313" key="2">
    <source>
        <dbReference type="EMBL" id="KAG0579848.1"/>
    </source>
</evidence>
<dbReference type="EMBL" id="CM026424">
    <property type="protein sequence ID" value="KAG0579848.1"/>
    <property type="molecule type" value="Genomic_DNA"/>
</dbReference>
<comment type="caution">
    <text evidence="2">The sequence shown here is derived from an EMBL/GenBank/DDBJ whole genome shotgun (WGS) entry which is preliminary data.</text>
</comment>
<gene>
    <name evidence="2" type="ORF">KC19_4G128500</name>
</gene>
<feature type="region of interest" description="Disordered" evidence="1">
    <location>
        <begin position="68"/>
        <end position="105"/>
    </location>
</feature>
<evidence type="ECO:0000256" key="1">
    <source>
        <dbReference type="SAM" id="MobiDB-lite"/>
    </source>
</evidence>